<reference evidence="2" key="1">
    <citation type="journal article" date="2019" name="Int. J. Syst. Evol. Microbiol.">
        <title>The Global Catalogue of Microorganisms (GCM) 10K type strain sequencing project: providing services to taxonomists for standard genome sequencing and annotation.</title>
        <authorList>
            <consortium name="The Broad Institute Genomics Platform"/>
            <consortium name="The Broad Institute Genome Sequencing Center for Infectious Disease"/>
            <person name="Wu L."/>
            <person name="Ma J."/>
        </authorList>
    </citation>
    <scope>NUCLEOTIDE SEQUENCE [LARGE SCALE GENOMIC DNA]</scope>
    <source>
        <strain evidence="2">CCUG 62974</strain>
    </source>
</reference>
<protein>
    <submittedName>
        <fullName evidence="1">Transcriptional regulator</fullName>
    </submittedName>
</protein>
<comment type="caution">
    <text evidence="1">The sequence shown here is derived from an EMBL/GenBank/DDBJ whole genome shotgun (WGS) entry which is preliminary data.</text>
</comment>
<organism evidence="1 2">
    <name type="scientific">Streptosporangium algeriense</name>
    <dbReference type="NCBI Taxonomy" id="1682748"/>
    <lineage>
        <taxon>Bacteria</taxon>
        <taxon>Bacillati</taxon>
        <taxon>Actinomycetota</taxon>
        <taxon>Actinomycetes</taxon>
        <taxon>Streptosporangiales</taxon>
        <taxon>Streptosporangiaceae</taxon>
        <taxon>Streptosporangium</taxon>
    </lineage>
</organism>
<accession>A0ABW3E351</accession>
<feature type="non-terminal residue" evidence="1">
    <location>
        <position position="1"/>
    </location>
</feature>
<dbReference type="Proteomes" id="UP001597024">
    <property type="component" value="Unassembled WGS sequence"/>
</dbReference>
<keyword evidence="2" id="KW-1185">Reference proteome</keyword>
<name>A0ABW3E351_9ACTN</name>
<gene>
    <name evidence="1" type="ORF">ACFQ08_35575</name>
</gene>
<sequence>ELAERGEDLAGALRGRGYEPYEEEGVLRLRNCPFHVLSQEQPLLVCSMNLALCRGLLDALGEEGRTARLDPRPGECCVAFSKNNED</sequence>
<evidence type="ECO:0000313" key="2">
    <source>
        <dbReference type="Proteomes" id="UP001597024"/>
    </source>
</evidence>
<dbReference type="EMBL" id="JBHTHX010002088">
    <property type="protein sequence ID" value="MFD0889892.1"/>
    <property type="molecule type" value="Genomic_DNA"/>
</dbReference>
<proteinExistence type="predicted"/>
<evidence type="ECO:0000313" key="1">
    <source>
        <dbReference type="EMBL" id="MFD0889892.1"/>
    </source>
</evidence>